<dbReference type="GO" id="GO:0000922">
    <property type="term" value="C:spindle pole"/>
    <property type="evidence" value="ECO:0007669"/>
    <property type="project" value="InterPro"/>
</dbReference>
<protein>
    <recommendedName>
        <fullName evidence="5">Spindle pole body component</fullName>
    </recommendedName>
</protein>
<dbReference type="InterPro" id="IPR032797">
    <property type="entry name" value="Mod21_N"/>
</dbReference>
<dbReference type="GO" id="GO:0000278">
    <property type="term" value="P:mitotic cell cycle"/>
    <property type="evidence" value="ECO:0007669"/>
    <property type="project" value="TreeGrafter"/>
</dbReference>
<evidence type="ECO:0000256" key="1">
    <source>
        <dbReference type="ARBA" id="ARBA00010337"/>
    </source>
</evidence>
<comment type="caution">
    <text evidence="10">The sequence shown here is derived from an EMBL/GenBank/DDBJ whole genome shotgun (WGS) entry which is preliminary data.</text>
</comment>
<dbReference type="InterPro" id="IPR040457">
    <property type="entry name" value="GCP_C"/>
</dbReference>
<dbReference type="InterPro" id="IPR042241">
    <property type="entry name" value="GCP_C_sf"/>
</dbReference>
<dbReference type="Pfam" id="PF04130">
    <property type="entry name" value="GCP_C_terminal"/>
    <property type="match status" value="1"/>
</dbReference>
<evidence type="ECO:0000259" key="7">
    <source>
        <dbReference type="Pfam" id="PF04130"/>
    </source>
</evidence>
<dbReference type="Pfam" id="PF17681">
    <property type="entry name" value="GCP_N_terminal"/>
    <property type="match status" value="1"/>
</dbReference>
<dbReference type="OrthoDB" id="66546at2759"/>
<evidence type="ECO:0000256" key="6">
    <source>
        <dbReference type="SAM" id="MobiDB-lite"/>
    </source>
</evidence>
<evidence type="ECO:0000259" key="8">
    <source>
        <dbReference type="Pfam" id="PF14609"/>
    </source>
</evidence>
<comment type="subcellular location">
    <subcellularLocation>
        <location evidence="5">Cytoplasm</location>
        <location evidence="5">Cytoskeleton</location>
        <location evidence="5">Microtubule organizing center</location>
    </subcellularLocation>
</comment>
<feature type="region of interest" description="Disordered" evidence="6">
    <location>
        <begin position="151"/>
        <end position="173"/>
    </location>
</feature>
<dbReference type="PANTHER" id="PTHR19302">
    <property type="entry name" value="GAMMA TUBULIN COMPLEX PROTEIN"/>
    <property type="match status" value="1"/>
</dbReference>
<dbReference type="GO" id="GO:0043015">
    <property type="term" value="F:gamma-tubulin binding"/>
    <property type="evidence" value="ECO:0007669"/>
    <property type="project" value="InterPro"/>
</dbReference>
<sequence>MAHAATIGELTEGLIGSITGIPRDHSLFGSLKDRAVKQLKDSGRGRTNPFEVNERFAGLIERFGVLNRDDLGEALESRLDLLPKTRWTPEFLSLLLQLTNRPWDHSHIEDLCRLTSTPSPPAELTWEEIVAHGPLTEDEIWNDVERGYHSSGDDVAVDDDSNSEPTTSTQATSCNEEDFAGLARLHIVQPDATLLSEVQSARQALSKYGTSNRMDVQSELTIIREALSMLHGLPTYIFDLDPLNNAVGITQRITTATASSIVVHDVLVQLAEVGTRLNSVRQWLCRKQSRAHLQSVQAAVQQSMTLLDSQFVELERRYAQPHYDYIVSFVDVRREVEASARPMIRLSDIIASDASASVVGRSPFALLDLLYEESCVAQLAGDEDLFAVVARVLLAGLRTYLRSISGWYFSGTPPSKDGEDFFVREMKTDCDLGKVWHERFALRLLPDGRVCAPGMMQPFVERIYRMGKSRAFTKLLGQQSEDETAKSIGDLAMPDFTSITRYLESSPLIPFDELLHATLTDWMATLIPTTDLSMQTLLLDGLLRTVNALDYIFLGKDGMLLQAFAEALFERMRRLPETWDDRFLLTRMAQSTLGTAPAVDAHCINVGITNGSKVFTRRPLLQQLERVQLTYAIPWPVQNVTRSKDLPTYTAVFSLLLQVEFATHLLRPQLFDIRKLEIGCRRLARGLQMALSLRTRLIWFLGTLRAHIATTAATLGHDLRVRLQSAEGIDAMGEIWANHDKRLKSSLLLPPSLTPIRDAIAGMLRLCESLADAWPLLLNGATSPEAVMGMSEDFNKTLSFVSAGLRGVSRAGGEPMLEALVESLQYSGG</sequence>
<dbReference type="PANTHER" id="PTHR19302:SF33">
    <property type="entry name" value="GAMMA-TUBULIN COMPLEX COMPONENT 5"/>
    <property type="match status" value="1"/>
</dbReference>
<gene>
    <name evidence="10" type="ORF">B0A54_02375</name>
</gene>
<proteinExistence type="inferred from homology"/>
<dbReference type="GO" id="GO:0007020">
    <property type="term" value="P:microtubule nucleation"/>
    <property type="evidence" value="ECO:0007669"/>
    <property type="project" value="InterPro"/>
</dbReference>
<evidence type="ECO:0000259" key="9">
    <source>
        <dbReference type="Pfam" id="PF17681"/>
    </source>
</evidence>
<keyword evidence="3 5" id="KW-0493">Microtubule</keyword>
<dbReference type="InterPro" id="IPR007259">
    <property type="entry name" value="GCP"/>
</dbReference>
<feature type="compositionally biased region" description="Polar residues" evidence="6">
    <location>
        <begin position="164"/>
        <end position="173"/>
    </location>
</feature>
<dbReference type="GO" id="GO:0051321">
    <property type="term" value="P:meiotic cell cycle"/>
    <property type="evidence" value="ECO:0007669"/>
    <property type="project" value="TreeGrafter"/>
</dbReference>
<comment type="similarity">
    <text evidence="1 5">Belongs to the TUBGCP family.</text>
</comment>
<dbReference type="GO" id="GO:0051011">
    <property type="term" value="F:microtubule minus-end binding"/>
    <property type="evidence" value="ECO:0007669"/>
    <property type="project" value="TreeGrafter"/>
</dbReference>
<reference evidence="10 11" key="1">
    <citation type="submission" date="2017-03" db="EMBL/GenBank/DDBJ databases">
        <title>Genomes of endolithic fungi from Antarctica.</title>
        <authorList>
            <person name="Coleine C."/>
            <person name="Masonjones S."/>
            <person name="Stajich J.E."/>
        </authorList>
    </citation>
    <scope>NUCLEOTIDE SEQUENCE [LARGE SCALE GENOMIC DNA]</scope>
    <source>
        <strain evidence="10 11">CCFEE 5311</strain>
    </source>
</reference>
<dbReference type="Proteomes" id="UP000310066">
    <property type="component" value="Unassembled WGS sequence"/>
</dbReference>
<dbReference type="InterPro" id="IPR059169">
    <property type="entry name" value="GCP5_N_ext"/>
</dbReference>
<accession>A0A4U0VCN0</accession>
<keyword evidence="2 5" id="KW-0963">Cytoplasm</keyword>
<keyword evidence="4 5" id="KW-0206">Cytoskeleton</keyword>
<evidence type="ECO:0000313" key="11">
    <source>
        <dbReference type="Proteomes" id="UP000310066"/>
    </source>
</evidence>
<dbReference type="AlphaFoldDB" id="A0A4U0VCN0"/>
<organism evidence="10 11">
    <name type="scientific">Friedmanniomyces endolithicus</name>
    <dbReference type="NCBI Taxonomy" id="329885"/>
    <lineage>
        <taxon>Eukaryota</taxon>
        <taxon>Fungi</taxon>
        <taxon>Dikarya</taxon>
        <taxon>Ascomycota</taxon>
        <taxon>Pezizomycotina</taxon>
        <taxon>Dothideomycetes</taxon>
        <taxon>Dothideomycetidae</taxon>
        <taxon>Mycosphaerellales</taxon>
        <taxon>Teratosphaeriaceae</taxon>
        <taxon>Friedmanniomyces</taxon>
    </lineage>
</organism>
<feature type="domain" description="Gamma tubulin complex component C-terminal" evidence="7">
    <location>
        <begin position="543"/>
        <end position="827"/>
    </location>
</feature>
<dbReference type="InterPro" id="IPR041470">
    <property type="entry name" value="GCP_N"/>
</dbReference>
<dbReference type="GO" id="GO:0005816">
    <property type="term" value="C:spindle pole body"/>
    <property type="evidence" value="ECO:0007669"/>
    <property type="project" value="UniProtKB-ARBA"/>
</dbReference>
<evidence type="ECO:0000256" key="2">
    <source>
        <dbReference type="ARBA" id="ARBA00022490"/>
    </source>
</evidence>
<evidence type="ECO:0000256" key="3">
    <source>
        <dbReference type="ARBA" id="ARBA00022701"/>
    </source>
</evidence>
<dbReference type="Pfam" id="PF14609">
    <property type="entry name" value="GCP5-Mod21_N"/>
    <property type="match status" value="1"/>
</dbReference>
<dbReference type="STRING" id="329885.A0A4U0VCN0"/>
<evidence type="ECO:0000313" key="10">
    <source>
        <dbReference type="EMBL" id="TKA46543.1"/>
    </source>
</evidence>
<name>A0A4U0VCN0_9PEZI</name>
<feature type="domain" description="Gamma-Tubulin ring complex non-core subunit mod21 N-terminal" evidence="8">
    <location>
        <begin position="65"/>
        <end position="153"/>
    </location>
</feature>
<dbReference type="GO" id="GO:0031122">
    <property type="term" value="P:cytoplasmic microtubule organization"/>
    <property type="evidence" value="ECO:0007669"/>
    <property type="project" value="TreeGrafter"/>
</dbReference>
<evidence type="ECO:0000256" key="5">
    <source>
        <dbReference type="RuleBase" id="RU363050"/>
    </source>
</evidence>
<evidence type="ECO:0000256" key="4">
    <source>
        <dbReference type="ARBA" id="ARBA00023212"/>
    </source>
</evidence>
<dbReference type="EMBL" id="NAJP01000008">
    <property type="protein sequence ID" value="TKA46543.1"/>
    <property type="molecule type" value="Genomic_DNA"/>
</dbReference>
<dbReference type="Gene3D" id="1.20.120.1900">
    <property type="entry name" value="Gamma-tubulin complex, C-terminal domain"/>
    <property type="match status" value="1"/>
</dbReference>
<dbReference type="GO" id="GO:0000930">
    <property type="term" value="C:gamma-tubulin complex"/>
    <property type="evidence" value="ECO:0007669"/>
    <property type="project" value="UniProtKB-ARBA"/>
</dbReference>
<dbReference type="GO" id="GO:0051225">
    <property type="term" value="P:spindle assembly"/>
    <property type="evidence" value="ECO:0007669"/>
    <property type="project" value="TreeGrafter"/>
</dbReference>
<dbReference type="GO" id="GO:0005874">
    <property type="term" value="C:microtubule"/>
    <property type="evidence" value="ECO:0007669"/>
    <property type="project" value="UniProtKB-KW"/>
</dbReference>
<feature type="domain" description="Gamma tubulin complex component protein N-terminal" evidence="9">
    <location>
        <begin position="223"/>
        <end position="485"/>
    </location>
</feature>
<dbReference type="CDD" id="cd22572">
    <property type="entry name" value="GCP5_NTD"/>
    <property type="match status" value="1"/>
</dbReference>